<reference evidence="1 2" key="1">
    <citation type="journal article" date="2022" name="bioRxiv">
        <title>The genome of the oomycete Peronosclerospora sorghi, a cosmopolitan pathogen of maize and sorghum, is inflated with dispersed pseudogenes.</title>
        <authorList>
            <person name="Fletcher K."/>
            <person name="Martin F."/>
            <person name="Isakeit T."/>
            <person name="Cavanaugh K."/>
            <person name="Magill C."/>
            <person name="Michelmore R."/>
        </authorList>
    </citation>
    <scope>NUCLEOTIDE SEQUENCE [LARGE SCALE GENOMIC DNA]</scope>
    <source>
        <strain evidence="1">P6</strain>
    </source>
</reference>
<accession>A0ACC0VW86</accession>
<evidence type="ECO:0000313" key="1">
    <source>
        <dbReference type="EMBL" id="KAI9910502.1"/>
    </source>
</evidence>
<dbReference type="EMBL" id="CM047585">
    <property type="protein sequence ID" value="KAI9910502.1"/>
    <property type="molecule type" value="Genomic_DNA"/>
</dbReference>
<protein>
    <submittedName>
        <fullName evidence="1">Uncharacterized protein</fullName>
    </submittedName>
</protein>
<comment type="caution">
    <text evidence="1">The sequence shown here is derived from an EMBL/GenBank/DDBJ whole genome shotgun (WGS) entry which is preliminary data.</text>
</comment>
<keyword evidence="2" id="KW-1185">Reference proteome</keyword>
<name>A0ACC0VW86_9STRA</name>
<evidence type="ECO:0000313" key="2">
    <source>
        <dbReference type="Proteomes" id="UP001163321"/>
    </source>
</evidence>
<dbReference type="Proteomes" id="UP001163321">
    <property type="component" value="Chromosome 6"/>
</dbReference>
<proteinExistence type="predicted"/>
<sequence>MYQLEVEIDSVAVKVGSIVLKSGVVFQEDLYLQCVFGLLKFTGELSRAYDYAKRVRLGTCKFITASIKTVHSEP</sequence>
<gene>
    <name evidence="1" type="ORF">PsorP6_010248</name>
</gene>
<organism evidence="1 2">
    <name type="scientific">Peronosclerospora sorghi</name>
    <dbReference type="NCBI Taxonomy" id="230839"/>
    <lineage>
        <taxon>Eukaryota</taxon>
        <taxon>Sar</taxon>
        <taxon>Stramenopiles</taxon>
        <taxon>Oomycota</taxon>
        <taxon>Peronosporomycetes</taxon>
        <taxon>Peronosporales</taxon>
        <taxon>Peronosporaceae</taxon>
        <taxon>Peronosclerospora</taxon>
    </lineage>
</organism>